<dbReference type="EMBL" id="JAOYFB010000037">
    <property type="protein sequence ID" value="KAK4024190.1"/>
    <property type="molecule type" value="Genomic_DNA"/>
</dbReference>
<proteinExistence type="predicted"/>
<organism evidence="1 2">
    <name type="scientific">Daphnia magna</name>
    <dbReference type="NCBI Taxonomy" id="35525"/>
    <lineage>
        <taxon>Eukaryota</taxon>
        <taxon>Metazoa</taxon>
        <taxon>Ecdysozoa</taxon>
        <taxon>Arthropoda</taxon>
        <taxon>Crustacea</taxon>
        <taxon>Branchiopoda</taxon>
        <taxon>Diplostraca</taxon>
        <taxon>Cladocera</taxon>
        <taxon>Anomopoda</taxon>
        <taxon>Daphniidae</taxon>
        <taxon>Daphnia</taxon>
    </lineage>
</organism>
<sequence>MKARSDIIRMYDGAVEGEHPIGIDIDLQHNIQKGYTYSIDNDVNIHRQLEHKLNCFGKQHYPAQALNAS</sequence>
<evidence type="ECO:0000313" key="1">
    <source>
        <dbReference type="EMBL" id="KAK4024190.1"/>
    </source>
</evidence>
<comment type="caution">
    <text evidence="1">The sequence shown here is derived from an EMBL/GenBank/DDBJ whole genome shotgun (WGS) entry which is preliminary data.</text>
</comment>
<name>A0ABR0AGM7_9CRUS</name>
<dbReference type="Proteomes" id="UP001234178">
    <property type="component" value="Unassembled WGS sequence"/>
</dbReference>
<gene>
    <name evidence="1" type="ORF">OUZ56_009577</name>
</gene>
<keyword evidence="2" id="KW-1185">Reference proteome</keyword>
<evidence type="ECO:0000313" key="2">
    <source>
        <dbReference type="Proteomes" id="UP001234178"/>
    </source>
</evidence>
<protein>
    <submittedName>
        <fullName evidence="1">Uncharacterized protein</fullName>
    </submittedName>
</protein>
<accession>A0ABR0AGM7</accession>
<reference evidence="1 2" key="1">
    <citation type="journal article" date="2023" name="Nucleic Acids Res.">
        <title>The hologenome of Daphnia magna reveals possible DNA methylation and microbiome-mediated evolution of the host genome.</title>
        <authorList>
            <person name="Chaturvedi A."/>
            <person name="Li X."/>
            <person name="Dhandapani V."/>
            <person name="Marshall H."/>
            <person name="Kissane S."/>
            <person name="Cuenca-Cambronero M."/>
            <person name="Asole G."/>
            <person name="Calvet F."/>
            <person name="Ruiz-Romero M."/>
            <person name="Marangio P."/>
            <person name="Guigo R."/>
            <person name="Rago D."/>
            <person name="Mirbahai L."/>
            <person name="Eastwood N."/>
            <person name="Colbourne J.K."/>
            <person name="Zhou J."/>
            <person name="Mallon E."/>
            <person name="Orsini L."/>
        </authorList>
    </citation>
    <scope>NUCLEOTIDE SEQUENCE [LARGE SCALE GENOMIC DNA]</scope>
    <source>
        <strain evidence="1">LRV0_1</strain>
    </source>
</reference>